<dbReference type="PANTHER" id="PTHR10846:SF8">
    <property type="entry name" value="INNER MEMBRANE PROTEIN YRBG"/>
    <property type="match status" value="1"/>
</dbReference>
<dbReference type="Proteomes" id="UP001203338">
    <property type="component" value="Unassembled WGS sequence"/>
</dbReference>
<evidence type="ECO:0000259" key="6">
    <source>
        <dbReference type="Pfam" id="PF01699"/>
    </source>
</evidence>
<keyword evidence="4 5" id="KW-0472">Membrane</keyword>
<evidence type="ECO:0000313" key="7">
    <source>
        <dbReference type="EMBL" id="MCL6268889.1"/>
    </source>
</evidence>
<evidence type="ECO:0000313" key="8">
    <source>
        <dbReference type="Proteomes" id="UP001203338"/>
    </source>
</evidence>
<comment type="subcellular location">
    <subcellularLocation>
        <location evidence="1">Membrane</location>
        <topology evidence="1">Multi-pass membrane protein</topology>
    </subcellularLocation>
</comment>
<dbReference type="NCBIfam" id="TIGR00367">
    <property type="entry name" value="calcium/sodium antiporter"/>
    <property type="match status" value="1"/>
</dbReference>
<gene>
    <name evidence="7" type="ORF">M3P05_02850</name>
</gene>
<evidence type="ECO:0000256" key="5">
    <source>
        <dbReference type="SAM" id="Phobius"/>
    </source>
</evidence>
<feature type="transmembrane region" description="Helical" evidence="5">
    <location>
        <begin position="276"/>
        <end position="293"/>
    </location>
</feature>
<organism evidence="7 8">
    <name type="scientific">Parendozoicomonas callyspongiae</name>
    <dbReference type="NCBI Taxonomy" id="2942213"/>
    <lineage>
        <taxon>Bacteria</taxon>
        <taxon>Pseudomonadati</taxon>
        <taxon>Pseudomonadota</taxon>
        <taxon>Gammaproteobacteria</taxon>
        <taxon>Oceanospirillales</taxon>
        <taxon>Endozoicomonadaceae</taxon>
        <taxon>Parendozoicomonas</taxon>
    </lineage>
</organism>
<dbReference type="RefSeq" id="WP_249697724.1">
    <property type="nucleotide sequence ID" value="NZ_JAMFLX010000003.1"/>
</dbReference>
<comment type="caution">
    <text evidence="7">The sequence shown here is derived from an EMBL/GenBank/DDBJ whole genome shotgun (WGS) entry which is preliminary data.</text>
</comment>
<evidence type="ECO:0000256" key="1">
    <source>
        <dbReference type="ARBA" id="ARBA00004141"/>
    </source>
</evidence>
<dbReference type="Gene3D" id="1.20.1420.30">
    <property type="entry name" value="NCX, central ion-binding region"/>
    <property type="match status" value="2"/>
</dbReference>
<feature type="transmembrane region" description="Helical" evidence="5">
    <location>
        <begin position="200"/>
        <end position="219"/>
    </location>
</feature>
<evidence type="ECO:0000256" key="4">
    <source>
        <dbReference type="ARBA" id="ARBA00023136"/>
    </source>
</evidence>
<proteinExistence type="predicted"/>
<dbReference type="Pfam" id="PF01699">
    <property type="entry name" value="Na_Ca_ex"/>
    <property type="match status" value="2"/>
</dbReference>
<keyword evidence="3 5" id="KW-1133">Transmembrane helix</keyword>
<name>A0ABT0PC14_9GAMM</name>
<feature type="domain" description="Sodium/calcium exchanger membrane region" evidence="6">
    <location>
        <begin position="179"/>
        <end position="319"/>
    </location>
</feature>
<protein>
    <submittedName>
        <fullName evidence="7">Calcium/sodium antiporter</fullName>
    </submittedName>
</protein>
<evidence type="ECO:0000256" key="3">
    <source>
        <dbReference type="ARBA" id="ARBA00022989"/>
    </source>
</evidence>
<feature type="transmembrane region" description="Helical" evidence="5">
    <location>
        <begin position="129"/>
        <end position="146"/>
    </location>
</feature>
<dbReference type="InterPro" id="IPR004481">
    <property type="entry name" value="K/Na/Ca-exchanger"/>
</dbReference>
<dbReference type="PANTHER" id="PTHR10846">
    <property type="entry name" value="SODIUM/POTASSIUM/CALCIUM EXCHANGER"/>
    <property type="match status" value="1"/>
</dbReference>
<keyword evidence="8" id="KW-1185">Reference proteome</keyword>
<feature type="domain" description="Sodium/calcium exchanger membrane region" evidence="6">
    <location>
        <begin position="6"/>
        <end position="142"/>
    </location>
</feature>
<dbReference type="InterPro" id="IPR044880">
    <property type="entry name" value="NCX_ion-bd_dom_sf"/>
</dbReference>
<feature type="transmembrane region" description="Helical" evidence="5">
    <location>
        <begin position="68"/>
        <end position="93"/>
    </location>
</feature>
<evidence type="ECO:0000256" key="2">
    <source>
        <dbReference type="ARBA" id="ARBA00022692"/>
    </source>
</evidence>
<dbReference type="EMBL" id="JAMFLX010000003">
    <property type="protein sequence ID" value="MCL6268889.1"/>
    <property type="molecule type" value="Genomic_DNA"/>
</dbReference>
<feature type="transmembrane region" description="Helical" evidence="5">
    <location>
        <begin position="305"/>
        <end position="321"/>
    </location>
</feature>
<accession>A0ABT0PC14</accession>
<reference evidence="7 8" key="1">
    <citation type="submission" date="2022-05" db="EMBL/GenBank/DDBJ databases">
        <authorList>
            <person name="Park J.-S."/>
        </authorList>
    </citation>
    <scope>NUCLEOTIDE SEQUENCE [LARGE SCALE GENOMIC DNA]</scope>
    <source>
        <strain evidence="7 8">2012CJ34-2</strain>
    </source>
</reference>
<feature type="transmembrane region" description="Helical" evidence="5">
    <location>
        <begin position="240"/>
        <end position="264"/>
    </location>
</feature>
<sequence length="322" mass="33888">MFLASGALFLGFLALMWSADHFVDGAAATARNLGMSPMLIGLTIVSIGTSSPEILVSLMAALSGHGDLAIGNIVGSNIANIALVLGATLLLAPIPVNSMLAKRELPLLTVITLATGVLIYDQFLSRPDGIILIVALVVTLFIIHKWQQQNRRPEDEVAASQECDEEIPELSQGKASLNLAVGLVVLLVSSRMLVWSATEIALWFGVSELTIGLTVVAIGTSLPELAASITSALKKHHDMAIGNVIGSNIFNLLAVMAVPGLVAPMSIDPTVFGRDFPIMAGLTILLAIMTLVGKTPKVLGRPSGFLLLGCYIAYTLLILFQA</sequence>
<keyword evidence="2 5" id="KW-0812">Transmembrane</keyword>
<dbReference type="InterPro" id="IPR004837">
    <property type="entry name" value="NaCa_Exmemb"/>
</dbReference>